<accession>A0A9X1SV61</accession>
<comment type="catalytic activity">
    <reaction evidence="1">
        <text>Hydrolysis of proteins in presence of ATP.</text>
        <dbReference type="EC" id="3.4.21.53"/>
    </reaction>
</comment>
<dbReference type="InterPro" id="IPR008269">
    <property type="entry name" value="Lon_proteolytic"/>
</dbReference>
<name>A0A9X1SV61_9ACTN</name>
<dbReference type="GO" id="GO:0004176">
    <property type="term" value="F:ATP-dependent peptidase activity"/>
    <property type="evidence" value="ECO:0007669"/>
    <property type="project" value="UniProtKB-UniRule"/>
</dbReference>
<dbReference type="Gene3D" id="3.30.230.10">
    <property type="match status" value="1"/>
</dbReference>
<dbReference type="EC" id="3.4.21.53" evidence="1"/>
<dbReference type="PANTHER" id="PTHR10046">
    <property type="entry name" value="ATP DEPENDENT LON PROTEASE FAMILY MEMBER"/>
    <property type="match status" value="1"/>
</dbReference>
<feature type="region of interest" description="Disordered" evidence="2">
    <location>
        <begin position="1"/>
        <end position="20"/>
    </location>
</feature>
<organism evidence="6 7">
    <name type="scientific">Kineosporia babensis</name>
    <dbReference type="NCBI Taxonomy" id="499548"/>
    <lineage>
        <taxon>Bacteria</taxon>
        <taxon>Bacillati</taxon>
        <taxon>Actinomycetota</taxon>
        <taxon>Actinomycetes</taxon>
        <taxon>Kineosporiales</taxon>
        <taxon>Kineosporiaceae</taxon>
        <taxon>Kineosporia</taxon>
    </lineage>
</organism>
<dbReference type="SUPFAM" id="SSF54211">
    <property type="entry name" value="Ribosomal protein S5 domain 2-like"/>
    <property type="match status" value="1"/>
</dbReference>
<dbReference type="GO" id="GO:0005524">
    <property type="term" value="F:ATP binding"/>
    <property type="evidence" value="ECO:0007669"/>
    <property type="project" value="InterPro"/>
</dbReference>
<dbReference type="InterPro" id="IPR027065">
    <property type="entry name" value="Lon_Prtase"/>
</dbReference>
<dbReference type="AlphaFoldDB" id="A0A9X1SV61"/>
<feature type="domain" description="PDZ" evidence="4">
    <location>
        <begin position="139"/>
        <end position="221"/>
    </location>
</feature>
<dbReference type="GO" id="GO:0006508">
    <property type="term" value="P:proteolysis"/>
    <property type="evidence" value="ECO:0007669"/>
    <property type="project" value="UniProtKB-KW"/>
</dbReference>
<keyword evidence="7" id="KW-1185">Reference proteome</keyword>
<dbReference type="Pfam" id="PF05362">
    <property type="entry name" value="Lon_C"/>
    <property type="match status" value="1"/>
</dbReference>
<keyword evidence="3" id="KW-0472">Membrane</keyword>
<reference evidence="6" key="1">
    <citation type="submission" date="2021-11" db="EMBL/GenBank/DDBJ databases">
        <title>Streptomyces corallinus and Kineosporia corallina sp. nov., two new coral-derived marine actinobacteria.</title>
        <authorList>
            <person name="Buangrab K."/>
            <person name="Sutthacheep M."/>
            <person name="Yeemin T."/>
            <person name="Harunari E."/>
            <person name="Igarashi Y."/>
            <person name="Sripreechasak P."/>
            <person name="Kanchanasin P."/>
            <person name="Tanasupawat S."/>
            <person name="Phongsopitanun W."/>
        </authorList>
    </citation>
    <scope>NUCLEOTIDE SEQUENCE</scope>
    <source>
        <strain evidence="6">JCM 31032</strain>
    </source>
</reference>
<evidence type="ECO:0000313" key="7">
    <source>
        <dbReference type="Proteomes" id="UP001138997"/>
    </source>
</evidence>
<dbReference type="PROSITE" id="PS50106">
    <property type="entry name" value="PDZ"/>
    <property type="match status" value="1"/>
</dbReference>
<feature type="active site" evidence="1">
    <location>
        <position position="310"/>
    </location>
</feature>
<dbReference type="RefSeq" id="WP_231445036.1">
    <property type="nucleotide sequence ID" value="NZ_JAJOMB010000012.1"/>
</dbReference>
<protein>
    <recommendedName>
        <fullName evidence="1">endopeptidase La</fullName>
        <ecNumber evidence="1">3.4.21.53</ecNumber>
    </recommendedName>
</protein>
<dbReference type="InterPro" id="IPR014721">
    <property type="entry name" value="Ribsml_uS5_D2-typ_fold_subgr"/>
</dbReference>
<evidence type="ECO:0000259" key="4">
    <source>
        <dbReference type="PROSITE" id="PS50106"/>
    </source>
</evidence>
<dbReference type="InterPro" id="IPR036034">
    <property type="entry name" value="PDZ_sf"/>
</dbReference>
<keyword evidence="1" id="KW-0645">Protease</keyword>
<evidence type="ECO:0000259" key="5">
    <source>
        <dbReference type="PROSITE" id="PS51786"/>
    </source>
</evidence>
<evidence type="ECO:0000256" key="1">
    <source>
        <dbReference type="PROSITE-ProRule" id="PRU01122"/>
    </source>
</evidence>
<feature type="active site" evidence="1">
    <location>
        <position position="265"/>
    </location>
</feature>
<dbReference type="Proteomes" id="UP001138997">
    <property type="component" value="Unassembled WGS sequence"/>
</dbReference>
<dbReference type="EMBL" id="JAJOMB010000012">
    <property type="protein sequence ID" value="MCD5313647.1"/>
    <property type="molecule type" value="Genomic_DNA"/>
</dbReference>
<feature type="domain" description="Lon proteolytic" evidence="5">
    <location>
        <begin position="259"/>
        <end position="358"/>
    </location>
</feature>
<dbReference type="Pfam" id="PF13180">
    <property type="entry name" value="PDZ_2"/>
    <property type="match status" value="1"/>
</dbReference>
<evidence type="ECO:0000256" key="3">
    <source>
        <dbReference type="SAM" id="Phobius"/>
    </source>
</evidence>
<proteinExistence type="inferred from homology"/>
<dbReference type="PROSITE" id="PS51786">
    <property type="entry name" value="LON_PROTEOLYTIC"/>
    <property type="match status" value="1"/>
</dbReference>
<feature type="transmembrane region" description="Helical" evidence="3">
    <location>
        <begin position="29"/>
        <end position="50"/>
    </location>
</feature>
<dbReference type="GO" id="GO:0030163">
    <property type="term" value="P:protein catabolic process"/>
    <property type="evidence" value="ECO:0007669"/>
    <property type="project" value="InterPro"/>
</dbReference>
<keyword evidence="1" id="KW-0378">Hydrolase</keyword>
<feature type="compositionally biased region" description="Basic and acidic residues" evidence="2">
    <location>
        <begin position="1"/>
        <end position="18"/>
    </location>
</feature>
<dbReference type="InterPro" id="IPR001478">
    <property type="entry name" value="PDZ"/>
</dbReference>
<comment type="caution">
    <text evidence="6">The sequence shown here is derived from an EMBL/GenBank/DDBJ whole genome shotgun (WGS) entry which is preliminary data.</text>
</comment>
<keyword evidence="3" id="KW-1133">Transmembrane helix</keyword>
<gene>
    <name evidence="6" type="ORF">LR394_22305</name>
</gene>
<keyword evidence="1" id="KW-0720">Serine protease</keyword>
<dbReference type="GO" id="GO:0004252">
    <property type="term" value="F:serine-type endopeptidase activity"/>
    <property type="evidence" value="ECO:0007669"/>
    <property type="project" value="UniProtKB-UniRule"/>
</dbReference>
<evidence type="ECO:0000313" key="6">
    <source>
        <dbReference type="EMBL" id="MCD5313647.1"/>
    </source>
</evidence>
<dbReference type="SUPFAM" id="SSF50156">
    <property type="entry name" value="PDZ domain-like"/>
    <property type="match status" value="1"/>
</dbReference>
<evidence type="ECO:0000256" key="2">
    <source>
        <dbReference type="SAM" id="MobiDB-lite"/>
    </source>
</evidence>
<sequence>MTDRPLTEPVHHPDERVTRRSSTLDPRTAVMLIACLFAVLLSALVVLLPVKYAILRPGPVLNTLGEVDGTPLISISGRKTYETSGTLDLTTVSVLGGPDRKVTLLQVFDAWLRDSSAVVPEESVFTPGETQEQSEAENAAEMTSSQESATAAALWALGIKVPTTLTVAGTDPAAPAAEVLKKDDVILGVDGQSIGDLAELRTTLAATQPGDEVKVRIRRAGEVRTVSTETMENSAGDVVLGIYITPDFDFPFDVKIQIEDIGGPSAGMMFALGIVDTLTPGDLTGGKDIAGTGTIDADGTVGPIGGIRQKLVGARDAGAEYFLAPADNCNEVVDHIPDGLDVVRVETLDQARSDVEAIAEGDTADLPRCES</sequence>
<comment type="similarity">
    <text evidence="1">Belongs to the peptidase S16 family.</text>
</comment>
<keyword evidence="3" id="KW-0812">Transmembrane</keyword>
<dbReference type="InterPro" id="IPR020568">
    <property type="entry name" value="Ribosomal_Su5_D2-typ_SF"/>
</dbReference>